<keyword evidence="3" id="KW-1185">Reference proteome</keyword>
<proteinExistence type="predicted"/>
<keyword evidence="1" id="KW-1133">Transmembrane helix</keyword>
<evidence type="ECO:0000256" key="1">
    <source>
        <dbReference type="SAM" id="Phobius"/>
    </source>
</evidence>
<dbReference type="EMBL" id="BJUS01000016">
    <property type="protein sequence ID" value="GEK73100.1"/>
    <property type="molecule type" value="Genomic_DNA"/>
</dbReference>
<evidence type="ECO:0000313" key="2">
    <source>
        <dbReference type="EMBL" id="GEK73100.1"/>
    </source>
</evidence>
<organism evidence="2 3">
    <name type="scientific">Halomonas halophila</name>
    <dbReference type="NCBI Taxonomy" id="29573"/>
    <lineage>
        <taxon>Bacteria</taxon>
        <taxon>Pseudomonadati</taxon>
        <taxon>Pseudomonadota</taxon>
        <taxon>Gammaproteobacteria</taxon>
        <taxon>Oceanospirillales</taxon>
        <taxon>Halomonadaceae</taxon>
        <taxon>Halomonas</taxon>
    </lineage>
</organism>
<keyword evidence="1" id="KW-0472">Membrane</keyword>
<reference evidence="2 3" key="1">
    <citation type="submission" date="2019-07" db="EMBL/GenBank/DDBJ databases">
        <title>Whole genome shotgun sequence of Halomonas halophila NBRC 102604.</title>
        <authorList>
            <person name="Hosoyama A."/>
            <person name="Uohara A."/>
            <person name="Ohji S."/>
            <person name="Ichikawa N."/>
        </authorList>
    </citation>
    <scope>NUCLEOTIDE SEQUENCE [LARGE SCALE GENOMIC DNA]</scope>
    <source>
        <strain evidence="2 3">NBRC 102604</strain>
    </source>
</reference>
<comment type="caution">
    <text evidence="2">The sequence shown here is derived from an EMBL/GenBank/DDBJ whole genome shotgun (WGS) entry which is preliminary data.</text>
</comment>
<keyword evidence="1" id="KW-0812">Transmembrane</keyword>
<dbReference type="RefSeq" id="WP_035593013.1">
    <property type="nucleotide sequence ID" value="NZ_BJUS01000016.1"/>
</dbReference>
<gene>
    <name evidence="2" type="ORF">HHA04nite_16440</name>
</gene>
<evidence type="ECO:0008006" key="4">
    <source>
        <dbReference type="Google" id="ProtNLM"/>
    </source>
</evidence>
<protein>
    <recommendedName>
        <fullName evidence="4">MFS transporter</fullName>
    </recommendedName>
</protein>
<feature type="transmembrane region" description="Helical" evidence="1">
    <location>
        <begin position="31"/>
        <end position="49"/>
    </location>
</feature>
<accession>A0ABQ0U3R7</accession>
<evidence type="ECO:0000313" key="3">
    <source>
        <dbReference type="Proteomes" id="UP000321121"/>
    </source>
</evidence>
<dbReference type="Proteomes" id="UP000321121">
    <property type="component" value="Unassembled WGS sequence"/>
</dbReference>
<feature type="transmembrane region" description="Helical" evidence="1">
    <location>
        <begin position="7"/>
        <end position="25"/>
    </location>
</feature>
<name>A0ABQ0U3R7_9GAMM</name>
<sequence length="64" mass="7533">MYVYRIVLFLVFAGYLFSPLLMSGWGSPGAAWYRPFLIWGGLIALTVWLERKRHLDERRQGDLE</sequence>